<evidence type="ECO:0000256" key="2">
    <source>
        <dbReference type="ARBA" id="ARBA00022737"/>
    </source>
</evidence>
<dbReference type="Pfam" id="PF14604">
    <property type="entry name" value="SH3_9"/>
    <property type="match status" value="1"/>
</dbReference>
<evidence type="ECO:0000256" key="3">
    <source>
        <dbReference type="PROSITE-ProRule" id="PRU00192"/>
    </source>
</evidence>
<evidence type="ECO:0000313" key="7">
    <source>
        <dbReference type="Proteomes" id="UP000838878"/>
    </source>
</evidence>
<dbReference type="Proteomes" id="UP000838878">
    <property type="component" value="Chromosome 8"/>
</dbReference>
<dbReference type="FunFam" id="2.30.30.40:FF:000001">
    <property type="entry name" value="Sorbin and SH3 domain-containing protein 1 isoform 2"/>
    <property type="match status" value="1"/>
</dbReference>
<name>A0A8J9YKV0_9NEOP</name>
<accession>A0A8J9YKV0</accession>
<reference evidence="6" key="1">
    <citation type="submission" date="2021-12" db="EMBL/GenBank/DDBJ databases">
        <authorList>
            <person name="Martin H S."/>
        </authorList>
    </citation>
    <scope>NUCLEOTIDE SEQUENCE</scope>
</reference>
<feature type="domain" description="SH3" evidence="5">
    <location>
        <begin position="470"/>
        <end position="529"/>
    </location>
</feature>
<evidence type="ECO:0000256" key="1">
    <source>
        <dbReference type="ARBA" id="ARBA00022443"/>
    </source>
</evidence>
<dbReference type="Pfam" id="PF07653">
    <property type="entry name" value="SH3_2"/>
    <property type="match status" value="2"/>
</dbReference>
<keyword evidence="7" id="KW-1185">Reference proteome</keyword>
<organism evidence="6 7">
    <name type="scientific">Brenthis ino</name>
    <name type="common">lesser marbled fritillary</name>
    <dbReference type="NCBI Taxonomy" id="405034"/>
    <lineage>
        <taxon>Eukaryota</taxon>
        <taxon>Metazoa</taxon>
        <taxon>Ecdysozoa</taxon>
        <taxon>Arthropoda</taxon>
        <taxon>Hexapoda</taxon>
        <taxon>Insecta</taxon>
        <taxon>Pterygota</taxon>
        <taxon>Neoptera</taxon>
        <taxon>Endopterygota</taxon>
        <taxon>Lepidoptera</taxon>
        <taxon>Glossata</taxon>
        <taxon>Ditrysia</taxon>
        <taxon>Papilionoidea</taxon>
        <taxon>Nymphalidae</taxon>
        <taxon>Heliconiinae</taxon>
        <taxon>Argynnini</taxon>
        <taxon>Brenthis</taxon>
    </lineage>
</organism>
<gene>
    <name evidence="6" type="ORF">BINO364_LOCUS14456</name>
</gene>
<keyword evidence="2" id="KW-0677">Repeat</keyword>
<dbReference type="InterPro" id="IPR050384">
    <property type="entry name" value="Endophilin_SH3RF"/>
</dbReference>
<dbReference type="Gene3D" id="2.30.30.40">
    <property type="entry name" value="SH3 Domains"/>
    <property type="match status" value="3"/>
</dbReference>
<dbReference type="PRINTS" id="PR00499">
    <property type="entry name" value="P67PHOX"/>
</dbReference>
<evidence type="ECO:0000259" key="5">
    <source>
        <dbReference type="PROSITE" id="PS50002"/>
    </source>
</evidence>
<dbReference type="PANTHER" id="PTHR14167">
    <property type="entry name" value="SH3 DOMAIN-CONTAINING"/>
    <property type="match status" value="1"/>
</dbReference>
<dbReference type="GO" id="GO:0016192">
    <property type="term" value="P:vesicle-mediated transport"/>
    <property type="evidence" value="ECO:0007669"/>
    <property type="project" value="UniProtKB-ARBA"/>
</dbReference>
<dbReference type="SMART" id="SM00326">
    <property type="entry name" value="SH3"/>
    <property type="match status" value="3"/>
</dbReference>
<evidence type="ECO:0000313" key="6">
    <source>
        <dbReference type="EMBL" id="CAH0729361.1"/>
    </source>
</evidence>
<feature type="compositionally biased region" description="Basic and acidic residues" evidence="4">
    <location>
        <begin position="86"/>
        <end position="99"/>
    </location>
</feature>
<dbReference type="InterPro" id="IPR001452">
    <property type="entry name" value="SH3_domain"/>
</dbReference>
<dbReference type="OrthoDB" id="19092at2759"/>
<proteinExistence type="predicted"/>
<feature type="domain" description="SH3" evidence="5">
    <location>
        <begin position="540"/>
        <end position="599"/>
    </location>
</feature>
<feature type="region of interest" description="Disordered" evidence="4">
    <location>
        <begin position="71"/>
        <end position="99"/>
    </location>
</feature>
<dbReference type="InterPro" id="IPR036028">
    <property type="entry name" value="SH3-like_dom_sf"/>
</dbReference>
<feature type="domain" description="SH3" evidence="5">
    <location>
        <begin position="698"/>
        <end position="757"/>
    </location>
</feature>
<dbReference type="PANTHER" id="PTHR14167:SF116">
    <property type="entry name" value="CAP, ISOFORM AC"/>
    <property type="match status" value="1"/>
</dbReference>
<keyword evidence="1 3" id="KW-0728">SH3 domain</keyword>
<dbReference type="PROSITE" id="PS50002">
    <property type="entry name" value="SH3"/>
    <property type="match status" value="3"/>
</dbReference>
<protein>
    <recommendedName>
        <fullName evidence="5">SH3 domain-containing protein</fullName>
    </recommendedName>
</protein>
<dbReference type="PRINTS" id="PR00452">
    <property type="entry name" value="SH3DOMAIN"/>
</dbReference>
<dbReference type="EMBL" id="OV170228">
    <property type="protein sequence ID" value="CAH0729361.1"/>
    <property type="molecule type" value="Genomic_DNA"/>
</dbReference>
<feature type="region of interest" description="Disordered" evidence="4">
    <location>
        <begin position="600"/>
        <end position="619"/>
    </location>
</feature>
<sequence length="757" mass="86621">MKKYHSSEIILSESGFKSRNSEVLYDDDNVHFSNIPMSGSMSKSLKALNTYVKKNIFYDESEVTEDNQNDDSAFFSKETSPNESVSKSDSDSLKSINSEKKCDSQTLSSLNRNEMIVTDDPTTLTDDYKFNKLLENNNINETSDFLITTYKKQIYDYDDEKNISTITTNCNALLTTDSVNIKNLNKVEEENTQNTKSIPFLPTEHNIINESTKSQIIETHEPDNDSKINKIVAPTAPKRTTSKGQADFRGMNYKTKIYKDVTDKPIPSQPNHNLKENRLDIEKYEFEICQNNKNKAQIPLEESKINTYSSLTLNRDKKSKQNVDFNYDVTLRPNNLISQNNNRHTIHDFKEWGNRTDIYPDVYAPIPYKSPSRRYVESDVNIHYRCPVRHDPLPLVPERELARQQAEHMKRLYREQRRNKYLQENDIHPAEIEAFDASIKELQDMQNRRHQDNFMPSQKTIVPLNRYDEAEKIIAKALYTFNGQTTRELSFRKGDIINVRKQIDSNWYEGEVHGKVGLFPYNYVELLKGDGVQTLKKPTVIEGRARAKFDFTAQTNLELPLKKGEVVVLTRRIDHNWWEGRNGNKTGIFPDSYVTILQEPSQSKPEPQPILSTSKPVASPAAHGLLNGVDKRSMGAHRYTPQLNSPALSNAPPADIPLQGYITKSTSSLSASERGYGPPTGAGVDLNNTEPLYVDTNAEAVPYRAMYKYRPQNPDELELNEGDTVYVLEKCDDGWYVGSSQRTGRFGTFPGNYVERI</sequence>
<evidence type="ECO:0000256" key="4">
    <source>
        <dbReference type="SAM" id="MobiDB-lite"/>
    </source>
</evidence>
<dbReference type="AlphaFoldDB" id="A0A8J9YKV0"/>
<feature type="non-terminal residue" evidence="6">
    <location>
        <position position="757"/>
    </location>
</feature>
<dbReference type="CDD" id="cd11780">
    <property type="entry name" value="SH3_Sorbs_3"/>
    <property type="match status" value="1"/>
</dbReference>
<dbReference type="SUPFAM" id="SSF50044">
    <property type="entry name" value="SH3-domain"/>
    <property type="match status" value="3"/>
</dbReference>
<dbReference type="FunFam" id="2.30.30.40:FF:000072">
    <property type="entry name" value="Unconventional Myosin IB"/>
    <property type="match status" value="1"/>
</dbReference>